<reference evidence="10 11" key="1">
    <citation type="submission" date="2016-07" db="EMBL/GenBank/DDBJ databases">
        <title>Complete genome sequence of Altererythrobacter namhicola JCM 16345T, containing esterase-encoding genes.</title>
        <authorList>
            <person name="Cheng H."/>
            <person name="Wu Y.-H."/>
            <person name="Jian S.-L."/>
            <person name="Huo Y.-Y."/>
            <person name="Wang C.-S."/>
            <person name="Xu X.-W."/>
        </authorList>
    </citation>
    <scope>NUCLEOTIDE SEQUENCE [LARGE SCALE GENOMIC DNA]</scope>
    <source>
        <strain evidence="10 11">JCM 16345</strain>
    </source>
</reference>
<dbReference type="AlphaFoldDB" id="A0A1C7DBH4"/>
<protein>
    <submittedName>
        <fullName evidence="10">Vitamin B12 transporter BtuB</fullName>
    </submittedName>
</protein>
<keyword evidence="11" id="KW-1185">Reference proteome</keyword>
<dbReference type="EMBL" id="CP016545">
    <property type="protein sequence ID" value="ANU08661.1"/>
    <property type="molecule type" value="Genomic_DNA"/>
</dbReference>
<keyword evidence="2" id="KW-0813">Transport</keyword>
<organism evidence="10 11">
    <name type="scientific">Paraurantiacibacter namhicola</name>
    <dbReference type="NCBI Taxonomy" id="645517"/>
    <lineage>
        <taxon>Bacteria</taxon>
        <taxon>Pseudomonadati</taxon>
        <taxon>Pseudomonadota</taxon>
        <taxon>Alphaproteobacteria</taxon>
        <taxon>Sphingomonadales</taxon>
        <taxon>Erythrobacteraceae</taxon>
        <taxon>Paraurantiacibacter</taxon>
    </lineage>
</organism>
<dbReference type="GO" id="GO:0009279">
    <property type="term" value="C:cell outer membrane"/>
    <property type="evidence" value="ECO:0007669"/>
    <property type="project" value="UniProtKB-SubCell"/>
</dbReference>
<dbReference type="KEGG" id="anh:A6F65_02378"/>
<dbReference type="RefSeq" id="WP_169817028.1">
    <property type="nucleotide sequence ID" value="NZ_CP016545.1"/>
</dbReference>
<keyword evidence="4" id="KW-0812">Transmembrane</keyword>
<dbReference type="Pfam" id="PF07715">
    <property type="entry name" value="Plug"/>
    <property type="match status" value="1"/>
</dbReference>
<dbReference type="PANTHER" id="PTHR30069">
    <property type="entry name" value="TONB-DEPENDENT OUTER MEMBRANE RECEPTOR"/>
    <property type="match status" value="1"/>
</dbReference>
<evidence type="ECO:0000256" key="7">
    <source>
        <dbReference type="ARBA" id="ARBA00023237"/>
    </source>
</evidence>
<dbReference type="InterPro" id="IPR012910">
    <property type="entry name" value="Plug_dom"/>
</dbReference>
<dbReference type="STRING" id="645517.A6F65_02378"/>
<dbReference type="InterPro" id="IPR037066">
    <property type="entry name" value="Plug_dom_sf"/>
</dbReference>
<proteinExistence type="predicted"/>
<keyword evidence="6" id="KW-0472">Membrane</keyword>
<keyword evidence="3" id="KW-1134">Transmembrane beta strand</keyword>
<sequence>MSNRIACLAAAFALSAYSEAHAQSDMGDVGDAAPVAEAEATPADEPVRDGATVYTPEDFARFNPRSAQDILSEIPGFSIQSADQGRGLGQASSNVLVNGERLTSKTESLGSQLQRIPVSQVVRIEVVDGATLEIPGLSGQVANIITRGGGRLTGQFEYSAQFRPKYADPKLYHGEVSISGESGPVQFTLALSNNGFRGGSGGPSYFFDAAGDPLETVLILRKRGSDNPKVAGSLGWDIAEGTKLNLSGSYTREYFTSTDDEFAEPEVGQDRTRFLGRDLEDYTYELGGDFQFPLGPGSLKLIGLRSENSGTFRSQALTTPLGGTDDPFGDAYRQDTVRRETIGRLEYDWKMLSGDWQIAGEAAFNSLEREAFLGTYDPADETFGEAPFADGSGGVTEDRYVASLSHSRSLAPNLSLQLVIGGEFSRLSQTGPGGLSREFWRPKGQASLAWKPMTGLDISLRVERSVGQLSFGDFLADVDLRDGQDKQGNASLVPPQVWETRLEVTKTLGVWGSTTLRAYYQDIEDRVETIVLPGNVEVRGNIEAASRLGFSSNSTVNLDPAGIKGAQLDIFAIYEDTDLPDPLTGERRAFSYQRDLGISVGYRHDIPGTDVAYGFGVDHNRLTPYFRLFEAGVARDGPTYLYVTAEHKDVFGMTASLTLYNAGNGRDYLERTVYDGPRDTAPVLFSEVRDLDIGPIFNFTLKGNF</sequence>
<evidence type="ECO:0000259" key="9">
    <source>
        <dbReference type="Pfam" id="PF07715"/>
    </source>
</evidence>
<evidence type="ECO:0000313" key="11">
    <source>
        <dbReference type="Proteomes" id="UP000092698"/>
    </source>
</evidence>
<evidence type="ECO:0000256" key="4">
    <source>
        <dbReference type="ARBA" id="ARBA00022692"/>
    </source>
</evidence>
<comment type="subcellular location">
    <subcellularLocation>
        <location evidence="1">Cell outer membrane</location>
        <topology evidence="1">Multi-pass membrane protein</topology>
    </subcellularLocation>
</comment>
<gene>
    <name evidence="10" type="primary">btuB_2</name>
    <name evidence="10" type="ORF">A6F65_02378</name>
</gene>
<dbReference type="GO" id="GO:0015344">
    <property type="term" value="F:siderophore uptake transmembrane transporter activity"/>
    <property type="evidence" value="ECO:0007669"/>
    <property type="project" value="TreeGrafter"/>
</dbReference>
<name>A0A1C7DBH4_9SPHN</name>
<evidence type="ECO:0000256" key="3">
    <source>
        <dbReference type="ARBA" id="ARBA00022452"/>
    </source>
</evidence>
<feature type="chain" id="PRO_5008884560" evidence="8">
    <location>
        <begin position="23"/>
        <end position="705"/>
    </location>
</feature>
<evidence type="ECO:0000256" key="6">
    <source>
        <dbReference type="ARBA" id="ARBA00023136"/>
    </source>
</evidence>
<dbReference type="GO" id="GO:0044718">
    <property type="term" value="P:siderophore transmembrane transport"/>
    <property type="evidence" value="ECO:0007669"/>
    <property type="project" value="TreeGrafter"/>
</dbReference>
<dbReference type="Gene3D" id="2.170.130.10">
    <property type="entry name" value="TonB-dependent receptor, plug domain"/>
    <property type="match status" value="1"/>
</dbReference>
<feature type="domain" description="TonB-dependent receptor plug" evidence="9">
    <location>
        <begin position="51"/>
        <end position="130"/>
    </location>
</feature>
<evidence type="ECO:0000256" key="2">
    <source>
        <dbReference type="ARBA" id="ARBA00022448"/>
    </source>
</evidence>
<dbReference type="PANTHER" id="PTHR30069:SF29">
    <property type="entry name" value="HEMOGLOBIN AND HEMOGLOBIN-HAPTOGLOBIN-BINDING PROTEIN 1-RELATED"/>
    <property type="match status" value="1"/>
</dbReference>
<evidence type="ECO:0000256" key="8">
    <source>
        <dbReference type="SAM" id="SignalP"/>
    </source>
</evidence>
<dbReference type="InterPro" id="IPR036942">
    <property type="entry name" value="Beta-barrel_TonB_sf"/>
</dbReference>
<dbReference type="Proteomes" id="UP000092698">
    <property type="component" value="Chromosome"/>
</dbReference>
<evidence type="ECO:0000313" key="10">
    <source>
        <dbReference type="EMBL" id="ANU08661.1"/>
    </source>
</evidence>
<dbReference type="InterPro" id="IPR039426">
    <property type="entry name" value="TonB-dep_rcpt-like"/>
</dbReference>
<keyword evidence="5 8" id="KW-0732">Signal</keyword>
<dbReference type="Gene3D" id="2.40.170.20">
    <property type="entry name" value="TonB-dependent receptor, beta-barrel domain"/>
    <property type="match status" value="1"/>
</dbReference>
<evidence type="ECO:0000256" key="1">
    <source>
        <dbReference type="ARBA" id="ARBA00004571"/>
    </source>
</evidence>
<accession>A0A1C7DBH4</accession>
<feature type="signal peptide" evidence="8">
    <location>
        <begin position="1"/>
        <end position="22"/>
    </location>
</feature>
<keyword evidence="7" id="KW-0998">Cell outer membrane</keyword>
<dbReference type="SUPFAM" id="SSF56935">
    <property type="entry name" value="Porins"/>
    <property type="match status" value="1"/>
</dbReference>
<evidence type="ECO:0000256" key="5">
    <source>
        <dbReference type="ARBA" id="ARBA00022729"/>
    </source>
</evidence>